<evidence type="ECO:0000256" key="1">
    <source>
        <dbReference type="SAM" id="Phobius"/>
    </source>
</evidence>
<keyword evidence="1" id="KW-0812">Transmembrane</keyword>
<proteinExistence type="predicted"/>
<feature type="transmembrane region" description="Helical" evidence="1">
    <location>
        <begin position="42"/>
        <end position="59"/>
    </location>
</feature>
<reference evidence="2 3" key="1">
    <citation type="submission" date="2017-12" db="EMBL/GenBank/DDBJ databases">
        <authorList>
            <person name="Hurst M.R.H."/>
        </authorList>
    </citation>
    <scope>NUCLEOTIDE SEQUENCE [LARGE SCALE GENOMIC DNA]</scope>
    <source>
        <strain evidence="2 3">SY-3-19</strain>
    </source>
</reference>
<comment type="caution">
    <text evidence="2">The sequence shown here is derived from an EMBL/GenBank/DDBJ whole genome shotgun (WGS) entry which is preliminary data.</text>
</comment>
<dbReference type="Gene3D" id="3.40.50.880">
    <property type="match status" value="1"/>
</dbReference>
<organism evidence="2 3">
    <name type="scientific">Hyphococcus luteus</name>
    <dbReference type="NCBI Taxonomy" id="2058213"/>
    <lineage>
        <taxon>Bacteria</taxon>
        <taxon>Pseudomonadati</taxon>
        <taxon>Pseudomonadota</taxon>
        <taxon>Alphaproteobacteria</taxon>
        <taxon>Parvularculales</taxon>
        <taxon>Parvularculaceae</taxon>
        <taxon>Hyphococcus</taxon>
    </lineage>
</organism>
<dbReference type="EMBL" id="PJCH01000001">
    <property type="protein sequence ID" value="PQA89324.1"/>
    <property type="molecule type" value="Genomic_DNA"/>
</dbReference>
<dbReference type="SUPFAM" id="SSF52317">
    <property type="entry name" value="Class I glutamine amidotransferase-like"/>
    <property type="match status" value="1"/>
</dbReference>
<feature type="transmembrane region" description="Helical" evidence="1">
    <location>
        <begin position="668"/>
        <end position="688"/>
    </location>
</feature>
<dbReference type="PANTHER" id="PTHR37947:SF1">
    <property type="entry name" value="BLL2462 PROTEIN"/>
    <property type="match status" value="1"/>
</dbReference>
<protein>
    <recommendedName>
        <fullName evidence="4">Glutamine amidotransferase domain-containing protein</fullName>
    </recommendedName>
</protein>
<dbReference type="AlphaFoldDB" id="A0A2S7K9X6"/>
<dbReference type="PANTHER" id="PTHR37947">
    <property type="entry name" value="BLL2462 PROTEIN"/>
    <property type="match status" value="1"/>
</dbReference>
<keyword evidence="1" id="KW-0472">Membrane</keyword>
<name>A0A2S7K9X6_9PROT</name>
<accession>A0A2S7K9X6</accession>
<keyword evidence="1" id="KW-1133">Transmembrane helix</keyword>
<evidence type="ECO:0000313" key="2">
    <source>
        <dbReference type="EMBL" id="PQA89324.1"/>
    </source>
</evidence>
<dbReference type="OrthoDB" id="9769144at2"/>
<dbReference type="Proteomes" id="UP000239504">
    <property type="component" value="Unassembled WGS sequence"/>
</dbReference>
<evidence type="ECO:0000313" key="3">
    <source>
        <dbReference type="Proteomes" id="UP000239504"/>
    </source>
</evidence>
<sequence length="700" mass="75832">MIALPMNIVLDPLLPSWALIAAAVIGAAFVILSLIRNWKSGIARLVAVAALLALLAGPMTREEETAPLNDIALILADESASQSLDDRDAVAADAVEKLQTRLEALGGVDVETVRYGGEEETRSVDALRQTVADTPHQRLGAVFIVTDGQTADAEDAKQSLNIDAPVHLLTTGDPRESDRKITLLSAPRYGIVRQSVRVSFRVDDLGAEGEPLTDANPPIVTLRIGGEEILSEAVPVGAEAGFDAPLDRPGQTIIELEVAKRSGELTTRNNIAVLPITAVRDRLRVLLISGEPHPGERVWRNLLKSDPAVDLVHFTILRPIDKNDGTPVDELALIPFPQDELFIDKLDEFDLLIFDRYAYRGVLSSFHFDNIARFVDGGGAVLIAAGPEYNSPLSLSTRRNLSFILPALPAGAAIEEAFRPEISDLGQRHPVTADLPDADIWGRWLRLMPVTKLRGRTLMQGPDGEPLLILDRIGEGRIGLLLSDHVWLWARGFDGGGPHAELLRRIAHWLMKEPELEEEALDLSAQDGDLIVERRTIEDAAPPVTLAFPDGGEQEVTLSETAPGHFTARIADAPRGLYRATSGDLFAIGVIGVEAAPEFQNVVSTSAQLAPLAEETGGGVFRIRRDDGADLPELRRLRRGTTPRAGENWAGILERGAARVQNVKDAPLAPALFWLVILALSLLAAWAIEGGRLPRRPKQG</sequence>
<dbReference type="InterPro" id="IPR029062">
    <property type="entry name" value="Class_I_gatase-like"/>
</dbReference>
<keyword evidence="3" id="KW-1185">Reference proteome</keyword>
<evidence type="ECO:0008006" key="4">
    <source>
        <dbReference type="Google" id="ProtNLM"/>
    </source>
</evidence>
<feature type="transmembrane region" description="Helical" evidence="1">
    <location>
        <begin position="14"/>
        <end position="35"/>
    </location>
</feature>
<gene>
    <name evidence="2" type="ORF">CW354_00135</name>
</gene>
<dbReference type="RefSeq" id="WP_104828027.1">
    <property type="nucleotide sequence ID" value="NZ_PJCH01000001.1"/>
</dbReference>